<dbReference type="EMBL" id="VTWU01000005">
    <property type="protein sequence ID" value="KAA9331635.1"/>
    <property type="molecule type" value="Genomic_DNA"/>
</dbReference>
<evidence type="ECO:0000313" key="1">
    <source>
        <dbReference type="EMBL" id="KAA9331635.1"/>
    </source>
</evidence>
<name>A0A7L5A122_9BACT</name>
<protein>
    <submittedName>
        <fullName evidence="1">Uncharacterized protein</fullName>
    </submittedName>
</protein>
<dbReference type="AlphaFoldDB" id="A0A7L5A122"/>
<comment type="caution">
    <text evidence="1">The sequence shown here is derived from an EMBL/GenBank/DDBJ whole genome shotgun (WGS) entry which is preliminary data.</text>
</comment>
<sequence>MKNLLIIVALVLAAALSLLLAPPPAGAEDYYGTYVQLSRRTGFVLNYDSFGYIAAAAHPATLLQAGEVRQSRPLFVLLAAAVGYPLAPLFTRLVGEQTVQTYFWNTTPVPIPLAELIGLYPVFVLLNFGVLIASLWLFAWLYPRLTAGQGSAGVMYTLMVFMASGQITKAFFWTAHQQMFCFFTPLFCLALLLWLHKRPITSPPLVTLALVLGLLPLVYGNFVLCLPCLWYAGWQRRTNGPPGRFWLQMLLVSGAFALPTLGWIVLLKSQGVTYYNHEVARYRQLVWVLDLLQQPSADWWPTVAARLRDFGRSLNGIVFFLVAVPGVWLLMRLRRAAEAPALPQPLGFLLLLFGGFLLGLGYYQERLTFTLVPLLLCYAAVLLARWPFRYQWLPVALTALGWHLFNVLSYGPFS</sequence>
<gene>
    <name evidence="1" type="ORF">F0P96_15495</name>
</gene>
<reference evidence="1 2" key="1">
    <citation type="submission" date="2019-09" db="EMBL/GenBank/DDBJ databases">
        <title>Genome sequence of Hymenobacter sp. M3.</title>
        <authorList>
            <person name="Srinivasan S."/>
        </authorList>
    </citation>
    <scope>NUCLEOTIDE SEQUENCE [LARGE SCALE GENOMIC DNA]</scope>
    <source>
        <strain evidence="1 2">M3</strain>
    </source>
</reference>
<dbReference type="RefSeq" id="WP_151079815.1">
    <property type="nucleotide sequence ID" value="NZ_CP047647.1"/>
</dbReference>
<organism evidence="1 2">
    <name type="scientific">Hymenobacter busanensis</name>
    <dbReference type="NCBI Taxonomy" id="2607656"/>
    <lineage>
        <taxon>Bacteria</taxon>
        <taxon>Pseudomonadati</taxon>
        <taxon>Bacteroidota</taxon>
        <taxon>Cytophagia</taxon>
        <taxon>Cytophagales</taxon>
        <taxon>Hymenobacteraceae</taxon>
        <taxon>Hymenobacter</taxon>
    </lineage>
</organism>
<evidence type="ECO:0000313" key="2">
    <source>
        <dbReference type="Proteomes" id="UP000326380"/>
    </source>
</evidence>
<accession>A0A7L5A122</accession>
<proteinExistence type="predicted"/>
<dbReference type="Proteomes" id="UP000326380">
    <property type="component" value="Unassembled WGS sequence"/>
</dbReference>
<keyword evidence="2" id="KW-1185">Reference proteome</keyword>